<dbReference type="RefSeq" id="WP_075054660.1">
    <property type="nucleotide sequence ID" value="NZ_CP007536.1"/>
</dbReference>
<dbReference type="GeneID" id="74946736"/>
<gene>
    <name evidence="1" type="ORF">NVIE_014720</name>
</gene>
<sequence>MTLIKLQIRHCVEEANVGEDMKVIDPTQVRHVTVFAGKIDSMSGLVDPASHLNLDFQDHRVTTCIIAEKFEKGARVKMDDSGMIFATVDRSAYKHYGTVDYTKRLADMIRVVNKDAIIAESKKKKKGLPE</sequence>
<dbReference type="OrthoDB" id="10666at2157"/>
<evidence type="ECO:0000313" key="2">
    <source>
        <dbReference type="Proteomes" id="UP000027093"/>
    </source>
</evidence>
<dbReference type="EMBL" id="CP007536">
    <property type="protein sequence ID" value="AIC15713.1"/>
    <property type="molecule type" value="Genomic_DNA"/>
</dbReference>
<name>A0A060HJL4_9ARCH</name>
<dbReference type="KEGG" id="nvn:NVIE_014720"/>
<dbReference type="AlphaFoldDB" id="A0A060HJL4"/>
<dbReference type="STRING" id="926571.NVIE_014720"/>
<protein>
    <submittedName>
        <fullName evidence="1">Uncharacterized protein</fullName>
    </submittedName>
</protein>
<accession>A0A060HJL4</accession>
<dbReference type="Proteomes" id="UP000027093">
    <property type="component" value="Chromosome"/>
</dbReference>
<proteinExistence type="predicted"/>
<reference evidence="1 2" key="1">
    <citation type="journal article" date="2014" name="Int. J. Syst. Evol. Microbiol.">
        <title>Nitrososphaera viennensis gen. nov., sp. nov., an aerobic and mesophilic, ammonia-oxidizing archaeon from soil and a member of the archaeal phylum Thaumarchaeota.</title>
        <authorList>
            <person name="Stieglmeier M."/>
            <person name="Klingl A."/>
            <person name="Alves R.J."/>
            <person name="Rittmann S.K."/>
            <person name="Melcher M."/>
            <person name="Leisch N."/>
            <person name="Schleper C."/>
        </authorList>
    </citation>
    <scope>NUCLEOTIDE SEQUENCE [LARGE SCALE GENOMIC DNA]</scope>
    <source>
        <strain evidence="1">EN76</strain>
    </source>
</reference>
<evidence type="ECO:0000313" key="1">
    <source>
        <dbReference type="EMBL" id="AIC15713.1"/>
    </source>
</evidence>
<keyword evidence="2" id="KW-1185">Reference proteome</keyword>
<organism evidence="1 2">
    <name type="scientific">Nitrososphaera viennensis EN76</name>
    <dbReference type="NCBI Taxonomy" id="926571"/>
    <lineage>
        <taxon>Archaea</taxon>
        <taxon>Nitrososphaerota</taxon>
        <taxon>Nitrososphaeria</taxon>
        <taxon>Nitrososphaerales</taxon>
        <taxon>Nitrososphaeraceae</taxon>
        <taxon>Nitrososphaera</taxon>
    </lineage>
</organism>
<dbReference type="HOGENOM" id="CLU_1933332_0_0_2"/>